<feature type="transmembrane region" description="Helical" evidence="5">
    <location>
        <begin position="177"/>
        <end position="197"/>
    </location>
</feature>
<dbReference type="InterPro" id="IPR037185">
    <property type="entry name" value="EmrE-like"/>
</dbReference>
<reference evidence="7 8" key="1">
    <citation type="journal article" date="2006" name="J. Bacteriol.">
        <title>Comparison of the genome sequence of the poultry pathogen Bordetella avium with those of B. bronchiseptica, B. pertussis, and B. parapertussis reveals extensive diversity in surface structures associated with host interaction.</title>
        <authorList>
            <person name="Sebaihia M."/>
            <person name="Preston A."/>
            <person name="Maskell D.J."/>
            <person name="Kuzmiak H."/>
            <person name="Connell T.D."/>
            <person name="King N.D."/>
            <person name="Orndorff P.E."/>
            <person name="Miyamoto D.M."/>
            <person name="Thomson N.R."/>
            <person name="Harris D."/>
            <person name="Goble A."/>
            <person name="Lord A."/>
            <person name="Murphy L."/>
            <person name="Quail M.A."/>
            <person name="Rutter S."/>
            <person name="Squares R."/>
            <person name="Squares S."/>
            <person name="Woodward J."/>
            <person name="Parkhill J."/>
            <person name="Temple L.M."/>
        </authorList>
    </citation>
    <scope>NUCLEOTIDE SEQUENCE [LARGE SCALE GENOMIC DNA]</scope>
    <source>
        <strain evidence="7 8">197N</strain>
    </source>
</reference>
<dbReference type="eggNOG" id="COG0697">
    <property type="taxonomic scope" value="Bacteria"/>
</dbReference>
<dbReference type="PANTHER" id="PTHR32322">
    <property type="entry name" value="INNER MEMBRANE TRANSPORTER"/>
    <property type="match status" value="1"/>
</dbReference>
<evidence type="ECO:0000256" key="2">
    <source>
        <dbReference type="ARBA" id="ARBA00022692"/>
    </source>
</evidence>
<accession>Q2L1J7</accession>
<dbReference type="AlphaFoldDB" id="Q2L1J7"/>
<dbReference type="OrthoDB" id="9810556at2"/>
<dbReference type="GeneID" id="92936636"/>
<keyword evidence="3 5" id="KW-1133">Transmembrane helix</keyword>
<dbReference type="KEGG" id="bav:BAV0118"/>
<keyword evidence="8" id="KW-1185">Reference proteome</keyword>
<dbReference type="GO" id="GO:0016020">
    <property type="term" value="C:membrane"/>
    <property type="evidence" value="ECO:0007669"/>
    <property type="project" value="UniProtKB-SubCell"/>
</dbReference>
<feature type="transmembrane region" description="Helical" evidence="5">
    <location>
        <begin position="9"/>
        <end position="27"/>
    </location>
</feature>
<feature type="transmembrane region" description="Helical" evidence="5">
    <location>
        <begin position="209"/>
        <end position="232"/>
    </location>
</feature>
<dbReference type="SUPFAM" id="SSF103481">
    <property type="entry name" value="Multidrug resistance efflux transporter EmrE"/>
    <property type="match status" value="2"/>
</dbReference>
<evidence type="ECO:0000256" key="4">
    <source>
        <dbReference type="ARBA" id="ARBA00023136"/>
    </source>
</evidence>
<evidence type="ECO:0000313" key="7">
    <source>
        <dbReference type="EMBL" id="CAJ47724.1"/>
    </source>
</evidence>
<evidence type="ECO:0000256" key="5">
    <source>
        <dbReference type="SAM" id="Phobius"/>
    </source>
</evidence>
<keyword evidence="2 5" id="KW-0812">Transmembrane</keyword>
<name>Q2L1J7_BORA1</name>
<dbReference type="Pfam" id="PF00892">
    <property type="entry name" value="EamA"/>
    <property type="match status" value="2"/>
</dbReference>
<feature type="domain" description="EamA" evidence="6">
    <location>
        <begin position="9"/>
        <end position="136"/>
    </location>
</feature>
<dbReference type="InterPro" id="IPR050638">
    <property type="entry name" value="AA-Vitamin_Transporters"/>
</dbReference>
<dbReference type="STRING" id="360910.BAV0118"/>
<dbReference type="PANTHER" id="PTHR32322:SF9">
    <property type="entry name" value="AMINO-ACID METABOLITE EFFLUX PUMP-RELATED"/>
    <property type="match status" value="1"/>
</dbReference>
<feature type="transmembrane region" description="Helical" evidence="5">
    <location>
        <begin position="64"/>
        <end position="85"/>
    </location>
</feature>
<comment type="subcellular location">
    <subcellularLocation>
        <location evidence="1">Membrane</location>
        <topology evidence="1">Multi-pass membrane protein</topology>
    </subcellularLocation>
</comment>
<feature type="transmembrane region" description="Helical" evidence="5">
    <location>
        <begin position="91"/>
        <end position="112"/>
    </location>
</feature>
<protein>
    <submittedName>
        <fullName evidence="7">Membrane protein</fullName>
    </submittedName>
</protein>
<evidence type="ECO:0000256" key="1">
    <source>
        <dbReference type="ARBA" id="ARBA00004141"/>
    </source>
</evidence>
<feature type="transmembrane region" description="Helical" evidence="5">
    <location>
        <begin position="265"/>
        <end position="285"/>
    </location>
</feature>
<dbReference type="EMBL" id="AM167904">
    <property type="protein sequence ID" value="CAJ47724.1"/>
    <property type="molecule type" value="Genomic_DNA"/>
</dbReference>
<sequence length="295" mass="31070">MQRQDFSQLLVLAAVWGGSFMFMKIAVPEFGPAALIELRVGLAALMLLPLVIARGRLGIMLRHWKAILLVGVFNAALPFLMYAYAASSLGAGFLSVSNAVTPVWGAVFGWIWFRDKLPFMRTLGLMISFLGIVVLAWDKLDFQQGGTGPAVLAAISAPLFYGIAANATKRYLSGVDALSNATGSMLAAALVLLPLAIAHWPEQAISLQAWSATILLAVLCTGIAYVVFFRLIATIGPTAAVSVTFLVPLFGMLWGVTLLGEALTANMMGGAGIILAGTALALGLIGPKPPLAKAR</sequence>
<proteinExistence type="predicted"/>
<evidence type="ECO:0000259" key="6">
    <source>
        <dbReference type="Pfam" id="PF00892"/>
    </source>
</evidence>
<dbReference type="HOGENOM" id="CLU_033863_5_2_4"/>
<dbReference type="InterPro" id="IPR000620">
    <property type="entry name" value="EamA_dom"/>
</dbReference>
<feature type="transmembrane region" description="Helical" evidence="5">
    <location>
        <begin position="149"/>
        <end position="165"/>
    </location>
</feature>
<evidence type="ECO:0000256" key="3">
    <source>
        <dbReference type="ARBA" id="ARBA00022989"/>
    </source>
</evidence>
<gene>
    <name evidence="7" type="ordered locus">BAV0118</name>
</gene>
<organism evidence="7 8">
    <name type="scientific">Bordetella avium (strain 197N)</name>
    <dbReference type="NCBI Taxonomy" id="360910"/>
    <lineage>
        <taxon>Bacteria</taxon>
        <taxon>Pseudomonadati</taxon>
        <taxon>Pseudomonadota</taxon>
        <taxon>Betaproteobacteria</taxon>
        <taxon>Burkholderiales</taxon>
        <taxon>Alcaligenaceae</taxon>
        <taxon>Bordetella</taxon>
    </lineage>
</organism>
<dbReference type="RefSeq" id="WP_012415822.1">
    <property type="nucleotide sequence ID" value="NC_010645.1"/>
</dbReference>
<keyword evidence="4 5" id="KW-0472">Membrane</keyword>
<feature type="transmembrane region" description="Helical" evidence="5">
    <location>
        <begin position="119"/>
        <end position="137"/>
    </location>
</feature>
<feature type="domain" description="EamA" evidence="6">
    <location>
        <begin position="150"/>
        <end position="281"/>
    </location>
</feature>
<feature type="transmembrane region" description="Helical" evidence="5">
    <location>
        <begin position="33"/>
        <end position="52"/>
    </location>
</feature>
<evidence type="ECO:0000313" key="8">
    <source>
        <dbReference type="Proteomes" id="UP000001977"/>
    </source>
</evidence>
<dbReference type="Proteomes" id="UP000001977">
    <property type="component" value="Chromosome"/>
</dbReference>
<feature type="transmembrane region" description="Helical" evidence="5">
    <location>
        <begin position="239"/>
        <end position="259"/>
    </location>
</feature>